<evidence type="ECO:0000256" key="6">
    <source>
        <dbReference type="ARBA" id="ARBA00039970"/>
    </source>
</evidence>
<proteinExistence type="inferred from homology"/>
<evidence type="ECO:0000259" key="8">
    <source>
        <dbReference type="Pfam" id="PF02562"/>
    </source>
</evidence>
<feature type="domain" description="PhoH-like protein" evidence="8">
    <location>
        <begin position="70"/>
        <end position="270"/>
    </location>
</feature>
<evidence type="ECO:0000256" key="1">
    <source>
        <dbReference type="ARBA" id="ARBA00004496"/>
    </source>
</evidence>
<accession>A0A062UJZ9</accession>
<dbReference type="FunFam" id="3.40.50.300:FF:000013">
    <property type="entry name" value="PhoH family ATPase"/>
    <property type="match status" value="1"/>
</dbReference>
<dbReference type="RefSeq" id="WP_034741827.1">
    <property type="nucleotide sequence ID" value="NZ_AWFG01000045.1"/>
</dbReference>
<dbReference type="GO" id="GO:0005524">
    <property type="term" value="F:ATP binding"/>
    <property type="evidence" value="ECO:0007669"/>
    <property type="project" value="UniProtKB-KW"/>
</dbReference>
<feature type="region of interest" description="Disordered" evidence="7">
    <location>
        <begin position="21"/>
        <end position="71"/>
    </location>
</feature>
<dbReference type="OrthoDB" id="9805148at2"/>
<dbReference type="Proteomes" id="UP000027190">
    <property type="component" value="Unassembled WGS sequence"/>
</dbReference>
<keyword evidence="4" id="KW-0547">Nucleotide-binding</keyword>
<dbReference type="InterPro" id="IPR027417">
    <property type="entry name" value="P-loop_NTPase"/>
</dbReference>
<keyword evidence="3" id="KW-0963">Cytoplasm</keyword>
<evidence type="ECO:0000313" key="9">
    <source>
        <dbReference type="EMBL" id="KCZ56465.1"/>
    </source>
</evidence>
<evidence type="ECO:0000256" key="7">
    <source>
        <dbReference type="SAM" id="MobiDB-lite"/>
    </source>
</evidence>
<gene>
    <name evidence="9" type="ORF">HY30_18525</name>
</gene>
<evidence type="ECO:0000256" key="2">
    <source>
        <dbReference type="ARBA" id="ARBA00010393"/>
    </source>
</evidence>
<comment type="caution">
    <text evidence="9">The sequence shown here is derived from an EMBL/GenBank/DDBJ whole genome shotgun (WGS) entry which is preliminary data.</text>
</comment>
<evidence type="ECO:0000256" key="4">
    <source>
        <dbReference type="ARBA" id="ARBA00022741"/>
    </source>
</evidence>
<dbReference type="GO" id="GO:0005829">
    <property type="term" value="C:cytosol"/>
    <property type="evidence" value="ECO:0007669"/>
    <property type="project" value="TreeGrafter"/>
</dbReference>
<evidence type="ECO:0000256" key="3">
    <source>
        <dbReference type="ARBA" id="ARBA00022490"/>
    </source>
</evidence>
<dbReference type="PATRIC" id="fig|1280947.3.peg.2765"/>
<comment type="similarity">
    <text evidence="2">Belongs to the PhoH family.</text>
</comment>
<dbReference type="EMBL" id="AWFG01000045">
    <property type="protein sequence ID" value="KCZ56465.1"/>
    <property type="molecule type" value="Genomic_DNA"/>
</dbReference>
<protein>
    <recommendedName>
        <fullName evidence="6">PhoH-like protein</fullName>
    </recommendedName>
</protein>
<evidence type="ECO:0000256" key="5">
    <source>
        <dbReference type="ARBA" id="ARBA00022840"/>
    </source>
</evidence>
<dbReference type="AlphaFoldDB" id="A0A062UJZ9"/>
<keyword evidence="5" id="KW-0067">ATP-binding</keyword>
<reference evidence="9 10" key="1">
    <citation type="journal article" date="2014" name="Antonie Van Leeuwenhoek">
        <title>Hyphomonas beringensis sp. nov. and Hyphomonas chukchiensis sp. nov., isolated from surface seawater of the Bering Sea and Chukchi Sea.</title>
        <authorList>
            <person name="Li C."/>
            <person name="Lai Q."/>
            <person name="Li G."/>
            <person name="Dong C."/>
            <person name="Wang J."/>
            <person name="Liao Y."/>
            <person name="Shao Z."/>
        </authorList>
    </citation>
    <scope>NUCLEOTIDE SEQUENCE [LARGE SCALE GENOMIC DNA]</scope>
    <source>
        <strain evidence="9 10">BH-BN04-4</strain>
    </source>
</reference>
<dbReference type="eggNOG" id="COG1702">
    <property type="taxonomic scope" value="Bacteria"/>
</dbReference>
<dbReference type="SUPFAM" id="SSF52540">
    <property type="entry name" value="P-loop containing nucleoside triphosphate hydrolases"/>
    <property type="match status" value="1"/>
</dbReference>
<keyword evidence="10" id="KW-1185">Reference proteome</keyword>
<name>A0A062UJZ9_9PROT</name>
<dbReference type="InterPro" id="IPR003714">
    <property type="entry name" value="PhoH"/>
</dbReference>
<feature type="compositionally biased region" description="Basic and acidic residues" evidence="7">
    <location>
        <begin position="40"/>
        <end position="51"/>
    </location>
</feature>
<dbReference type="Pfam" id="PF02562">
    <property type="entry name" value="PhoH"/>
    <property type="match status" value="1"/>
</dbReference>
<dbReference type="STRING" id="1280947.HY30_18525"/>
<dbReference type="PANTHER" id="PTHR30473">
    <property type="entry name" value="PROTEIN PHOH"/>
    <property type="match status" value="1"/>
</dbReference>
<comment type="subcellular location">
    <subcellularLocation>
        <location evidence="1">Cytoplasm</location>
    </subcellularLocation>
</comment>
<organism evidence="9 10">
    <name type="scientific">Hyphomonas chukchiensis</name>
    <dbReference type="NCBI Taxonomy" id="1280947"/>
    <lineage>
        <taxon>Bacteria</taxon>
        <taxon>Pseudomonadati</taxon>
        <taxon>Pseudomonadota</taxon>
        <taxon>Alphaproteobacteria</taxon>
        <taxon>Hyphomonadales</taxon>
        <taxon>Hyphomonadaceae</taxon>
        <taxon>Hyphomonas</taxon>
    </lineage>
</organism>
<dbReference type="InterPro" id="IPR051451">
    <property type="entry name" value="PhoH2-like"/>
</dbReference>
<sequence length="271" mass="29519">MGKRNPAKRMKTASEVKATAWIQDAGRGQPPLLHAIEGGRSWHPDDADTRNRPTAANGEADRTQRYQKTVKPRSENQAQLMNAMDTHALVAALGPAGTGKTYLAVCKAVEALQKGKVARIILSRPAVEAGEQIGFLPGAMEDKLAPYLRPLYDALSDRLSPGQLKHMLSEGVIEIAPIGFMRGRTLNNAFIVVDEAQNCTYTQIKMLLTRLGWHSTMVITGDPAQTDLLPEFSGLANAAERLEKLAGAAVIRLQGQDVVRHPLVQEMLEVL</sequence>
<dbReference type="PANTHER" id="PTHR30473:SF1">
    <property type="entry name" value="PHOH-LIKE PROTEIN"/>
    <property type="match status" value="1"/>
</dbReference>
<evidence type="ECO:0000313" key="10">
    <source>
        <dbReference type="Proteomes" id="UP000027190"/>
    </source>
</evidence>
<dbReference type="Gene3D" id="3.40.50.300">
    <property type="entry name" value="P-loop containing nucleotide triphosphate hydrolases"/>
    <property type="match status" value="1"/>
</dbReference>